<dbReference type="EC" id="3.1.-.-" evidence="5"/>
<accession>A0ABV5KNG0</accession>
<dbReference type="Pfam" id="PF00149">
    <property type="entry name" value="Metallophos"/>
    <property type="match status" value="1"/>
</dbReference>
<dbReference type="SUPFAM" id="SSF49363">
    <property type="entry name" value="Purple acid phosphatase, N-terminal domain"/>
    <property type="match status" value="1"/>
</dbReference>
<evidence type="ECO:0000313" key="6">
    <source>
        <dbReference type="Proteomes" id="UP001589747"/>
    </source>
</evidence>
<comment type="caution">
    <text evidence="5">The sequence shown here is derived from an EMBL/GenBank/DDBJ whole genome shotgun (WGS) entry which is preliminary data.</text>
</comment>
<name>A0ABV5KNG0_9BACL</name>
<keyword evidence="2" id="KW-0812">Transmembrane</keyword>
<evidence type="ECO:0000259" key="3">
    <source>
        <dbReference type="Pfam" id="PF00149"/>
    </source>
</evidence>
<dbReference type="PANTHER" id="PTHR45867">
    <property type="entry name" value="PURPLE ACID PHOSPHATASE"/>
    <property type="match status" value="1"/>
</dbReference>
<protein>
    <submittedName>
        <fullName evidence="5">Purple acid phosphatase family protein</fullName>
        <ecNumber evidence="5">3.1.-.-</ecNumber>
    </submittedName>
</protein>
<feature type="domain" description="Purple acid phosphatase N-terminal" evidence="4">
    <location>
        <begin position="35"/>
        <end position="137"/>
    </location>
</feature>
<dbReference type="Proteomes" id="UP001589747">
    <property type="component" value="Unassembled WGS sequence"/>
</dbReference>
<dbReference type="SUPFAM" id="SSF56300">
    <property type="entry name" value="Metallo-dependent phosphatases"/>
    <property type="match status" value="1"/>
</dbReference>
<keyword evidence="2" id="KW-1133">Transmembrane helix</keyword>
<keyword evidence="1" id="KW-0732">Signal</keyword>
<reference evidence="5 6" key="1">
    <citation type="submission" date="2024-09" db="EMBL/GenBank/DDBJ databases">
        <authorList>
            <person name="Sun Q."/>
            <person name="Mori K."/>
        </authorList>
    </citation>
    <scope>NUCLEOTIDE SEQUENCE [LARGE SCALE GENOMIC DNA]</scope>
    <source>
        <strain evidence="5 6">TISTR 2452</strain>
    </source>
</reference>
<dbReference type="CDD" id="cd00063">
    <property type="entry name" value="FN3"/>
    <property type="match status" value="1"/>
</dbReference>
<dbReference type="InterPro" id="IPR029052">
    <property type="entry name" value="Metallo-depent_PP-like"/>
</dbReference>
<feature type="transmembrane region" description="Helical" evidence="2">
    <location>
        <begin position="6"/>
        <end position="25"/>
    </location>
</feature>
<dbReference type="EMBL" id="JBHMDO010000022">
    <property type="protein sequence ID" value="MFB9326719.1"/>
    <property type="molecule type" value="Genomic_DNA"/>
</dbReference>
<feature type="domain" description="Calcineurin-like phosphoesterase" evidence="3">
    <location>
        <begin position="168"/>
        <end position="327"/>
    </location>
</feature>
<dbReference type="Pfam" id="PF16656">
    <property type="entry name" value="Pur_ac_phosph_N"/>
    <property type="match status" value="1"/>
</dbReference>
<dbReference type="RefSeq" id="WP_377494277.1">
    <property type="nucleotide sequence ID" value="NZ_JBHMDO010000022.1"/>
</dbReference>
<evidence type="ECO:0000259" key="4">
    <source>
        <dbReference type="Pfam" id="PF16656"/>
    </source>
</evidence>
<dbReference type="InterPro" id="IPR003961">
    <property type="entry name" value="FN3_dom"/>
</dbReference>
<proteinExistence type="predicted"/>
<dbReference type="GO" id="GO:0016787">
    <property type="term" value="F:hydrolase activity"/>
    <property type="evidence" value="ECO:0007669"/>
    <property type="project" value="UniProtKB-KW"/>
</dbReference>
<evidence type="ECO:0000313" key="5">
    <source>
        <dbReference type="EMBL" id="MFB9326719.1"/>
    </source>
</evidence>
<evidence type="ECO:0000256" key="2">
    <source>
        <dbReference type="SAM" id="Phobius"/>
    </source>
</evidence>
<dbReference type="InterPro" id="IPR008963">
    <property type="entry name" value="Purple_acid_Pase-like_N"/>
</dbReference>
<dbReference type="PANTHER" id="PTHR45867:SF3">
    <property type="entry name" value="ACID PHOSPHATASE TYPE 7"/>
    <property type="match status" value="1"/>
</dbReference>
<evidence type="ECO:0000256" key="1">
    <source>
        <dbReference type="ARBA" id="ARBA00022729"/>
    </source>
</evidence>
<dbReference type="InterPro" id="IPR015914">
    <property type="entry name" value="PAPs_N"/>
</dbReference>
<organism evidence="5 6">
    <name type="scientific">Paenibacillus aurantiacus</name>
    <dbReference type="NCBI Taxonomy" id="1936118"/>
    <lineage>
        <taxon>Bacteria</taxon>
        <taxon>Bacillati</taxon>
        <taxon>Bacillota</taxon>
        <taxon>Bacilli</taxon>
        <taxon>Bacillales</taxon>
        <taxon>Paenibacillaceae</taxon>
        <taxon>Paenibacillus</taxon>
    </lineage>
</organism>
<keyword evidence="6" id="KW-1185">Reference proteome</keyword>
<dbReference type="InterPro" id="IPR004843">
    <property type="entry name" value="Calcineurin-like_PHP"/>
</dbReference>
<dbReference type="Gene3D" id="2.60.40.380">
    <property type="entry name" value="Purple acid phosphatase-like, N-terminal"/>
    <property type="match status" value="1"/>
</dbReference>
<keyword evidence="2" id="KW-0472">Membrane</keyword>
<gene>
    <name evidence="5" type="ORF">ACFFSY_12410</name>
</gene>
<dbReference type="Gene3D" id="3.60.21.10">
    <property type="match status" value="1"/>
</dbReference>
<sequence length="414" mass="45712">MRHQNIALVAVLAAIVLAIILFMLWDQKDGESNMPESLVTTFHDDARTSRAFTWFTNNPKAGTVIQLVEGKATNAAFDGGSRSIIARTGTTQPLAESGKQQGVHKVNVMDLKPDTLYTYRVGTGEDGEWSEPAQFTTAPVATDAFTFLNVTDSQGVSEADFKLWGNTLSRAFDVFPDSRFIVHNGDFTENPKDENAWRAFFASAGGILPSVPLMPVAGNHDEVEGNAEQFVSHFNTPSNGAAGSIPGTTYSFDFGSAHIVVLNTESNLKGQVDWLRKDLAFTDKPWKIVALHRGPYGGNSYKKLDKWVDVFDQFQVDLVLQGHNHEYSRSYPLRGGKTVGNGDSPVQNREGTVYVVANTAGPKFNEKKEDQFYHKVHFQNSKQMFAGITIKGDSLVYEAYDVDGVKLDSFEIRH</sequence>
<keyword evidence="5" id="KW-0378">Hydrolase</keyword>